<organism evidence="2">
    <name type="scientific">Prunus avium</name>
    <name type="common">Cherry</name>
    <name type="synonym">Cerasus avium</name>
    <dbReference type="NCBI Taxonomy" id="42229"/>
    <lineage>
        <taxon>Eukaryota</taxon>
        <taxon>Viridiplantae</taxon>
        <taxon>Streptophyta</taxon>
        <taxon>Embryophyta</taxon>
        <taxon>Tracheophyta</taxon>
        <taxon>Spermatophyta</taxon>
        <taxon>Magnoliopsida</taxon>
        <taxon>eudicotyledons</taxon>
        <taxon>Gunneridae</taxon>
        <taxon>Pentapetalae</taxon>
        <taxon>rosids</taxon>
        <taxon>fabids</taxon>
        <taxon>Rosales</taxon>
        <taxon>Rosaceae</taxon>
        <taxon>Amygdaloideae</taxon>
        <taxon>Amygdaleae</taxon>
        <taxon>Prunus</taxon>
    </lineage>
</organism>
<keyword evidence="1" id="KW-0732">Signal</keyword>
<keyword evidence="2" id="KW-0496">Mitochondrion</keyword>
<dbReference type="AlphaFoldDB" id="A0A7G7LQI1"/>
<sequence>MRPFFFAIAFLLIICVNIQIAACDGGIPSPVPSLHPEVPPDTGVPQGAPVQIPVPPEIPQLERPLMSRADRWEELQLRLSLYFLGRNSWLDVGQFVRILERQVPIETKIEAALVDDGYNREDILQKRAEIRGILFNRGVNALSERTLDEYLDQIERNGTRQSTPYRNVSRAIQNLDLIL</sequence>
<reference evidence="2" key="1">
    <citation type="journal article" date="2019" name="Mitochondrial DNA Part B Resour">
        <title>The complete mitochondrial genome sequence of sweet cherry (Prunus avium cv. #summit').</title>
        <authorList>
            <person name="Yan M."/>
            <person name="Zhang X."/>
            <person name="Zhao X."/>
            <person name="Yuan Z."/>
        </authorList>
    </citation>
    <scope>NUCLEOTIDE SEQUENCE</scope>
</reference>
<proteinExistence type="predicted"/>
<accession>A0A7G7LQI1</accession>
<evidence type="ECO:0000256" key="1">
    <source>
        <dbReference type="SAM" id="SignalP"/>
    </source>
</evidence>
<name>A0A7G7LQI1_PRUAV</name>
<feature type="signal peptide" evidence="1">
    <location>
        <begin position="1"/>
        <end position="23"/>
    </location>
</feature>
<protein>
    <submittedName>
        <fullName evidence="2">Uncharacterized protein</fullName>
    </submittedName>
</protein>
<evidence type="ECO:0000313" key="2">
    <source>
        <dbReference type="EMBL" id="QNG42792.1"/>
    </source>
</evidence>
<gene>
    <name evidence="2" type="primary">ORF234</name>
</gene>
<dbReference type="EMBL" id="MK816392">
    <property type="protein sequence ID" value="QNG42792.1"/>
    <property type="molecule type" value="Genomic_DNA"/>
</dbReference>
<geneLocation type="mitochondrion" evidence="2"/>
<feature type="chain" id="PRO_5028814530" evidence="1">
    <location>
        <begin position="24"/>
        <end position="179"/>
    </location>
</feature>